<reference evidence="1" key="2">
    <citation type="journal article" date="2015" name="Fish Shellfish Immunol.">
        <title>Early steps in the European eel (Anguilla anguilla)-Vibrio vulnificus interaction in the gills: Role of the RtxA13 toxin.</title>
        <authorList>
            <person name="Callol A."/>
            <person name="Pajuelo D."/>
            <person name="Ebbesson L."/>
            <person name="Teles M."/>
            <person name="MacKenzie S."/>
            <person name="Amaro C."/>
        </authorList>
    </citation>
    <scope>NUCLEOTIDE SEQUENCE</scope>
</reference>
<evidence type="ECO:0000313" key="1">
    <source>
        <dbReference type="EMBL" id="JAH28734.1"/>
    </source>
</evidence>
<accession>A0A0E9RI25</accession>
<dbReference type="EMBL" id="GBXM01079843">
    <property type="protein sequence ID" value="JAH28734.1"/>
    <property type="molecule type" value="Transcribed_RNA"/>
</dbReference>
<reference evidence="1" key="1">
    <citation type="submission" date="2014-11" db="EMBL/GenBank/DDBJ databases">
        <authorList>
            <person name="Amaro Gonzalez C."/>
        </authorList>
    </citation>
    <scope>NUCLEOTIDE SEQUENCE</scope>
</reference>
<proteinExistence type="predicted"/>
<organism evidence="1">
    <name type="scientific">Anguilla anguilla</name>
    <name type="common">European freshwater eel</name>
    <name type="synonym">Muraena anguilla</name>
    <dbReference type="NCBI Taxonomy" id="7936"/>
    <lineage>
        <taxon>Eukaryota</taxon>
        <taxon>Metazoa</taxon>
        <taxon>Chordata</taxon>
        <taxon>Craniata</taxon>
        <taxon>Vertebrata</taxon>
        <taxon>Euteleostomi</taxon>
        <taxon>Actinopterygii</taxon>
        <taxon>Neopterygii</taxon>
        <taxon>Teleostei</taxon>
        <taxon>Anguilliformes</taxon>
        <taxon>Anguillidae</taxon>
        <taxon>Anguilla</taxon>
    </lineage>
</organism>
<name>A0A0E9RI25_ANGAN</name>
<sequence>MLYSVEDIPEIC</sequence>
<protein>
    <submittedName>
        <fullName evidence="1">Uncharacterized protein</fullName>
    </submittedName>
</protein>